<comment type="caution">
    <text evidence="1">The sequence shown here is derived from an EMBL/GenBank/DDBJ whole genome shotgun (WGS) entry which is preliminary data.</text>
</comment>
<evidence type="ECO:0000313" key="1">
    <source>
        <dbReference type="EMBL" id="RLQ94325.1"/>
    </source>
</evidence>
<keyword evidence="1" id="KW-0808">Transferase</keyword>
<gene>
    <name evidence="1" type="ORF">D9X91_14820</name>
</gene>
<dbReference type="OrthoDB" id="1901124at2"/>
<proteinExistence type="predicted"/>
<protein>
    <submittedName>
        <fullName evidence="1">Nucleotidyltransferase family protein</fullName>
    </submittedName>
</protein>
<dbReference type="Pfam" id="PF06042">
    <property type="entry name" value="NTP_transf_6"/>
    <property type="match status" value="1"/>
</dbReference>
<reference evidence="1 2" key="1">
    <citation type="submission" date="2018-10" db="EMBL/GenBank/DDBJ databases">
        <title>Falsibacillus sp. genome draft.</title>
        <authorList>
            <person name="Shi S."/>
        </authorList>
    </citation>
    <scope>NUCLEOTIDE SEQUENCE [LARGE SCALE GENOMIC DNA]</scope>
    <source>
        <strain evidence="1 2">GY 10110</strain>
    </source>
</reference>
<dbReference type="EMBL" id="RCVZ01000010">
    <property type="protein sequence ID" value="RLQ94325.1"/>
    <property type="molecule type" value="Genomic_DNA"/>
</dbReference>
<dbReference type="AlphaFoldDB" id="A0A3L7JVJ1"/>
<dbReference type="PANTHER" id="PTHR39166">
    <property type="entry name" value="BLL1166 PROTEIN"/>
    <property type="match status" value="1"/>
</dbReference>
<dbReference type="GO" id="GO:0016740">
    <property type="term" value="F:transferase activity"/>
    <property type="evidence" value="ECO:0007669"/>
    <property type="project" value="UniProtKB-KW"/>
</dbReference>
<accession>A0A3L7JVJ1</accession>
<keyword evidence="2" id="KW-1185">Reference proteome</keyword>
<name>A0A3L7JVJ1_9BACI</name>
<organism evidence="1 2">
    <name type="scientific">Falsibacillus albus</name>
    <dbReference type="NCBI Taxonomy" id="2478915"/>
    <lineage>
        <taxon>Bacteria</taxon>
        <taxon>Bacillati</taxon>
        <taxon>Bacillota</taxon>
        <taxon>Bacilli</taxon>
        <taxon>Bacillales</taxon>
        <taxon>Bacillaceae</taxon>
        <taxon>Falsibacillus</taxon>
    </lineage>
</organism>
<sequence length="180" mass="21415">MSDRGKVISFFKEDEWCLDILQEVQQLNLPDWWVCAGFVRTKIWDVLHGFYEWTPLDNIDVIFFDEDRLEEKYEKAYERRLSELLPGVPWSVKNEARMHHINGMKPYKSSVDAISRFPETATAIGLNLNDWDEIELAAPWGVEDALSMQVRPVPYFCKDQKLASIYENRILKKNWQEKWR</sequence>
<dbReference type="RefSeq" id="WP_121681416.1">
    <property type="nucleotide sequence ID" value="NZ_RCVZ01000010.1"/>
</dbReference>
<evidence type="ECO:0000313" key="2">
    <source>
        <dbReference type="Proteomes" id="UP000276770"/>
    </source>
</evidence>
<dbReference type="Proteomes" id="UP000276770">
    <property type="component" value="Unassembled WGS sequence"/>
</dbReference>
<dbReference type="InterPro" id="IPR009267">
    <property type="entry name" value="NTP_transf_6"/>
</dbReference>
<dbReference type="PANTHER" id="PTHR39166:SF1">
    <property type="entry name" value="BLL1166 PROTEIN"/>
    <property type="match status" value="1"/>
</dbReference>